<dbReference type="AlphaFoldDB" id="A0A7Z0SDG0"/>
<accession>A0A7Z0SDG0</accession>
<evidence type="ECO:0000313" key="2">
    <source>
        <dbReference type="Proteomes" id="UP000537890"/>
    </source>
</evidence>
<sequence length="85" mass="9578">MRKTAYQCEGFFAKFLIALIRQIKIQLEEGENVAFMQQLMASKTLPDDGRVTDRRPAMIFPMVWLVRGSNTALSGGCFLGGNTKY</sequence>
<comment type="caution">
    <text evidence="1">The sequence shown here is derived from an EMBL/GenBank/DDBJ whole genome shotgun (WGS) entry which is preliminary data.</text>
</comment>
<organism evidence="1 2">
    <name type="scientific">Candidatus Methanofishera endochildressiae</name>
    <dbReference type="NCBI Taxonomy" id="2738884"/>
    <lineage>
        <taxon>Bacteria</taxon>
        <taxon>Pseudomonadati</taxon>
        <taxon>Pseudomonadota</taxon>
        <taxon>Gammaproteobacteria</taxon>
        <taxon>Candidatus Methanofishera</taxon>
    </lineage>
</organism>
<reference evidence="1 2" key="1">
    <citation type="submission" date="2020-05" db="EMBL/GenBank/DDBJ databases">
        <title>Horizontal transmission and recombination maintain forever young bacterial symbiont genomes.</title>
        <authorList>
            <person name="Russell S.L."/>
            <person name="Pepper-Tunick E."/>
            <person name="Svedberg J."/>
            <person name="Byrne A."/>
            <person name="Ruelas Castillo J."/>
            <person name="Vollmers C."/>
            <person name="Beinart R.A."/>
            <person name="Corbett-Detig R."/>
        </authorList>
    </citation>
    <scope>NUCLEOTIDE SEQUENCE [LARGE SCALE GENOMIC DNA]</scope>
    <source>
        <strain evidence="1">4727-3</strain>
    </source>
</reference>
<protein>
    <submittedName>
        <fullName evidence="1">Uncharacterized protein</fullName>
    </submittedName>
</protein>
<evidence type="ECO:0000313" key="1">
    <source>
        <dbReference type="EMBL" id="NYT46911.1"/>
    </source>
</evidence>
<name>A0A7Z0SDG0_9GAMM</name>
<proteinExistence type="predicted"/>
<dbReference type="EMBL" id="JACCHS010000055">
    <property type="protein sequence ID" value="NYT46911.1"/>
    <property type="molecule type" value="Genomic_DNA"/>
</dbReference>
<dbReference type="Proteomes" id="UP000537890">
    <property type="component" value="Unassembled WGS sequence"/>
</dbReference>
<gene>
    <name evidence="1" type="ORF">H0A75_04045</name>
</gene>